<dbReference type="EMBL" id="DTEN01000266">
    <property type="protein sequence ID" value="HGI75358.1"/>
    <property type="molecule type" value="Genomic_DNA"/>
</dbReference>
<feature type="domain" description="B3/B4 tRNA-binding" evidence="1">
    <location>
        <begin position="62"/>
        <end position="216"/>
    </location>
</feature>
<dbReference type="SUPFAM" id="SSF56037">
    <property type="entry name" value="PheT/TilS domain"/>
    <property type="match status" value="1"/>
</dbReference>
<dbReference type="AlphaFoldDB" id="A0A7V3YME2"/>
<proteinExistence type="predicted"/>
<dbReference type="GO" id="GO:0003723">
    <property type="term" value="F:RNA binding"/>
    <property type="evidence" value="ECO:0007669"/>
    <property type="project" value="InterPro"/>
</dbReference>
<dbReference type="SMART" id="SM00873">
    <property type="entry name" value="B3_4"/>
    <property type="match status" value="1"/>
</dbReference>
<protein>
    <recommendedName>
        <fullName evidence="1">B3/B4 tRNA-binding domain-containing protein</fullName>
    </recommendedName>
</protein>
<dbReference type="Pfam" id="PF03483">
    <property type="entry name" value="B3_4"/>
    <property type="match status" value="1"/>
</dbReference>
<dbReference type="PANTHER" id="PTHR39209">
    <property type="match status" value="1"/>
</dbReference>
<reference evidence="2" key="1">
    <citation type="journal article" date="2020" name="mSystems">
        <title>Genome- and Community-Level Interaction Insights into Carbon Utilization and Element Cycling Functions of Hydrothermarchaeota in Hydrothermal Sediment.</title>
        <authorList>
            <person name="Zhou Z."/>
            <person name="Liu Y."/>
            <person name="Xu W."/>
            <person name="Pan J."/>
            <person name="Luo Z.H."/>
            <person name="Li M."/>
        </authorList>
    </citation>
    <scope>NUCLEOTIDE SEQUENCE [LARGE SCALE GENOMIC DNA]</scope>
    <source>
        <strain evidence="2">SpSt-716</strain>
    </source>
</reference>
<sequence length="237" mass="26670">MKYRIDPAILASYPGYLRGVLVLSGMANHSEQEDVVRLLWDAEHTARERYTLEALRNDPKIASWREAFMKFGTNPNRYPPSIENLLRRVLKGGTLPYINTPVALMNTVSLRYGLPCGGDDLGKIEGDLVLTYAQGDEWYIPLNGTEPEPPEKGEIILRDSRKVLCRKWTWRQGDATKITESTISAVINIDCLPPFTLEDLEEILVEASSLFARYCGCQVTTGVLKNDTPELEIPVVQ</sequence>
<accession>A0A7V3YME2</accession>
<gene>
    <name evidence="2" type="ORF">ENU96_06765</name>
</gene>
<dbReference type="Gene3D" id="3.50.40.10">
    <property type="entry name" value="Phenylalanyl-trna Synthetase, Chain B, domain 3"/>
    <property type="match status" value="1"/>
</dbReference>
<organism evidence="2">
    <name type="scientific">Candidatus Caldatribacterium californiense</name>
    <dbReference type="NCBI Taxonomy" id="1454726"/>
    <lineage>
        <taxon>Bacteria</taxon>
        <taxon>Pseudomonadati</taxon>
        <taxon>Atribacterota</taxon>
        <taxon>Atribacteria</taxon>
        <taxon>Atribacterales</taxon>
        <taxon>Candidatus Caldatribacteriaceae</taxon>
        <taxon>Candidatus Caldatribacterium</taxon>
    </lineage>
</organism>
<dbReference type="GO" id="GO:0004826">
    <property type="term" value="F:phenylalanine-tRNA ligase activity"/>
    <property type="evidence" value="ECO:0007669"/>
    <property type="project" value="InterPro"/>
</dbReference>
<dbReference type="InterPro" id="IPR020825">
    <property type="entry name" value="Phe-tRNA_synthase-like_B3/B4"/>
</dbReference>
<evidence type="ECO:0000259" key="1">
    <source>
        <dbReference type="SMART" id="SM00873"/>
    </source>
</evidence>
<evidence type="ECO:0000313" key="2">
    <source>
        <dbReference type="EMBL" id="HGI75358.1"/>
    </source>
</evidence>
<name>A0A7V3YME2_9BACT</name>
<comment type="caution">
    <text evidence="2">The sequence shown here is derived from an EMBL/GenBank/DDBJ whole genome shotgun (WGS) entry which is preliminary data.</text>
</comment>
<dbReference type="InterPro" id="IPR005146">
    <property type="entry name" value="B3/B4_tRNA-bd"/>
</dbReference>
<dbReference type="PANTHER" id="PTHR39209:SF2">
    <property type="entry name" value="CYTOPLASMIC PROTEIN"/>
    <property type="match status" value="1"/>
</dbReference>